<name>A0A3B4DZ70_PYGNA</name>
<dbReference type="InterPro" id="IPR009057">
    <property type="entry name" value="Homeodomain-like_sf"/>
</dbReference>
<dbReference type="GeneTree" id="ENSGT00940000171452"/>
<feature type="compositionally biased region" description="Acidic residues" evidence="1">
    <location>
        <begin position="142"/>
        <end position="155"/>
    </location>
</feature>
<proteinExistence type="predicted"/>
<organism evidence="2 3">
    <name type="scientific">Pygocentrus nattereri</name>
    <name type="common">Red-bellied piranha</name>
    <dbReference type="NCBI Taxonomy" id="42514"/>
    <lineage>
        <taxon>Eukaryota</taxon>
        <taxon>Metazoa</taxon>
        <taxon>Chordata</taxon>
        <taxon>Craniata</taxon>
        <taxon>Vertebrata</taxon>
        <taxon>Euteleostomi</taxon>
        <taxon>Actinopterygii</taxon>
        <taxon>Neopterygii</taxon>
        <taxon>Teleostei</taxon>
        <taxon>Ostariophysi</taxon>
        <taxon>Characiformes</taxon>
        <taxon>Characoidei</taxon>
        <taxon>Pygocentrus</taxon>
    </lineage>
</organism>
<feature type="region of interest" description="Disordered" evidence="1">
    <location>
        <begin position="137"/>
        <end position="187"/>
    </location>
</feature>
<reference evidence="2 3" key="1">
    <citation type="submission" date="2020-10" db="EMBL/GenBank/DDBJ databases">
        <title>Pygocentrus nattereri (red-bellied piranha) genome, fPygNat1, primary haplotype.</title>
        <authorList>
            <person name="Myers G."/>
            <person name="Meyer A."/>
            <person name="Karagic N."/>
            <person name="Pippel M."/>
            <person name="Winkler S."/>
            <person name="Tracey A."/>
            <person name="Wood J."/>
            <person name="Formenti G."/>
            <person name="Howe K."/>
            <person name="Fedrigo O."/>
            <person name="Jarvis E.D."/>
        </authorList>
    </citation>
    <scope>NUCLEOTIDE SEQUENCE [LARGE SCALE GENOMIC DNA]</scope>
</reference>
<dbReference type="Proteomes" id="UP001501920">
    <property type="component" value="Chromosome 29"/>
</dbReference>
<reference evidence="2" key="2">
    <citation type="submission" date="2025-08" db="UniProtKB">
        <authorList>
            <consortium name="Ensembl"/>
        </authorList>
    </citation>
    <scope>IDENTIFICATION</scope>
</reference>
<dbReference type="SUPFAM" id="SSF46689">
    <property type="entry name" value="Homeodomain-like"/>
    <property type="match status" value="1"/>
</dbReference>
<accession>A0A3B4DZ70</accession>
<evidence type="ECO:0000256" key="1">
    <source>
        <dbReference type="SAM" id="MobiDB-lite"/>
    </source>
</evidence>
<evidence type="ECO:0000313" key="2">
    <source>
        <dbReference type="Ensembl" id="ENSPNAP00000028720.1"/>
    </source>
</evidence>
<keyword evidence="3" id="KW-1185">Reference proteome</keyword>
<evidence type="ECO:0000313" key="3">
    <source>
        <dbReference type="Proteomes" id="UP001501920"/>
    </source>
</evidence>
<dbReference type="AlphaFoldDB" id="A0A3B4DZ70"/>
<protein>
    <recommendedName>
        <fullName evidence="4">Transposase Tc1-like domain-containing protein</fullName>
    </recommendedName>
</protein>
<evidence type="ECO:0008006" key="4">
    <source>
        <dbReference type="Google" id="ProtNLM"/>
    </source>
</evidence>
<dbReference type="Ensembl" id="ENSPNAT00000015127.2">
    <property type="protein sequence ID" value="ENSPNAP00000028720.1"/>
    <property type="gene ID" value="ENSPNAG00000005626.2"/>
</dbReference>
<sequence>MKQLTEFERGLIVGARMAGASVTRTAELLNVSRGTVSKVLTAFAKYGQTASAKRNCGRKAKLSDSERRALIRIVAEKHRNQTTKKTTTFDITTELNQNRCDPVSTRTVRRELGKVLEVLKHGMCGDIGNIPIHKAQALEKQGEEEEEEEEDDEESEHVRKQTAVPEISEQRRHVMQQNCLSDAETKDTFDKTKDLNFLHLPGHEHPEGLRR</sequence>
<reference evidence="2" key="3">
    <citation type="submission" date="2025-09" db="UniProtKB">
        <authorList>
            <consortium name="Ensembl"/>
        </authorList>
    </citation>
    <scope>IDENTIFICATION</scope>
</reference>
<dbReference type="Pfam" id="PF13384">
    <property type="entry name" value="HTH_23"/>
    <property type="match status" value="1"/>
</dbReference>